<evidence type="ECO:0000256" key="6">
    <source>
        <dbReference type="SAM" id="MobiDB-lite"/>
    </source>
</evidence>
<keyword evidence="5 7" id="KW-0472">Membrane</keyword>
<keyword evidence="9" id="KW-1185">Reference proteome</keyword>
<gene>
    <name evidence="8" type="ORF">CCMP2556_LOCUS15849</name>
</gene>
<evidence type="ECO:0000256" key="2">
    <source>
        <dbReference type="ARBA" id="ARBA00022448"/>
    </source>
</evidence>
<comment type="caution">
    <text evidence="8">The sequence shown here is derived from an EMBL/GenBank/DDBJ whole genome shotgun (WGS) entry which is preliminary data.</text>
</comment>
<comment type="subcellular location">
    <subcellularLocation>
        <location evidence="1">Membrane</location>
        <topology evidence="1">Multi-pass membrane protein</topology>
    </subcellularLocation>
</comment>
<evidence type="ECO:0000256" key="3">
    <source>
        <dbReference type="ARBA" id="ARBA00022692"/>
    </source>
</evidence>
<dbReference type="Proteomes" id="UP001642484">
    <property type="component" value="Unassembled WGS sequence"/>
</dbReference>
<feature type="region of interest" description="Disordered" evidence="6">
    <location>
        <begin position="1"/>
        <end position="26"/>
    </location>
</feature>
<evidence type="ECO:0000256" key="5">
    <source>
        <dbReference type="ARBA" id="ARBA00023136"/>
    </source>
</evidence>
<evidence type="ECO:0000313" key="9">
    <source>
        <dbReference type="Proteomes" id="UP001642484"/>
    </source>
</evidence>
<dbReference type="Pfam" id="PF08449">
    <property type="entry name" value="UAA"/>
    <property type="match status" value="1"/>
</dbReference>
<feature type="transmembrane region" description="Helical" evidence="7">
    <location>
        <begin position="563"/>
        <end position="584"/>
    </location>
</feature>
<feature type="transmembrane region" description="Helical" evidence="7">
    <location>
        <begin position="465"/>
        <end position="488"/>
    </location>
</feature>
<feature type="transmembrane region" description="Helical" evidence="7">
    <location>
        <begin position="411"/>
        <end position="429"/>
    </location>
</feature>
<dbReference type="PANTHER" id="PTHR10778:SF13">
    <property type="entry name" value="ADENOSINE 3'-PHOSPHO 5'-PHOSPHOSULFATE TRANSPORTER 1"/>
    <property type="match status" value="1"/>
</dbReference>
<dbReference type="EMBL" id="CAXAMN010008413">
    <property type="protein sequence ID" value="CAK9025014.1"/>
    <property type="molecule type" value="Genomic_DNA"/>
</dbReference>
<name>A0ABP0KGC4_9DINO</name>
<protein>
    <submittedName>
        <fullName evidence="8">Uncharacterized protein</fullName>
    </submittedName>
</protein>
<evidence type="ECO:0000256" key="4">
    <source>
        <dbReference type="ARBA" id="ARBA00022989"/>
    </source>
</evidence>
<dbReference type="InterPro" id="IPR013657">
    <property type="entry name" value="SCL35B1-4/HUT1"/>
</dbReference>
<feature type="transmembrane region" description="Helical" evidence="7">
    <location>
        <begin position="525"/>
        <end position="542"/>
    </location>
</feature>
<sequence>MASQTEFSSFWPPLPSPQNGEDAEALGCGLSEGTSTVPKSMVSFPSTLHPQGMPVFGWLPPRHALKPQRRIIIGRKQHKRRIETLEAEVVALFEELREDFPKSDSLKRLPLFFITGPRFKRKLDEYLRARLRKGVPSLFRTLRSYYYSPGEPETVEELLLQYAKCLREARVEADHGPWKADGHLLVGPLSWCKGRSETFVLEEGESVWLNWLNSSRFGPLSGEQSEPPKMSDEEPPTALLFTLMTLAEHFDFMGETHKALEYVNEAIEHTPTLVELYACKARIYKHAGDLETSAKCYEEVREMDLADRYLNTQCVRALLRIDETQQGMEKALLFSKEPDSQEAANLHEMQCMWYESAVGRSYYRQKKYGKEWAAFLHYGLGILVTIGAYSFLQERIVSKDYDGEIFKATMFLVLCNRLVSIVYALFMITCKGESWRKQATLWKYVVVSFSNMLSTWCQYESLRYVSLILQTVAKTFKMLPVMLVGILISKKRHSLTEVVVVACLTLGLCLFVAGGDVSSENAEGSSIYGICLLAAFLGFDSFTSNFQEKLFKEDNMSKYNQMLYMNLSSAIVATSILLATGRFPYCASFVAVHSGFAGHVLTLSLSAAAGQFYIFSMVQRFGALALAAAMNARQVTTIFLSYLTQTQPLTWVQRVGLIILCLALAFKASRSFVFFQNHEKELNGSDPPRNDLENDVPDGNAEDETNPLVGGKAKSLELVQVVGATRAHAAAASP</sequence>
<dbReference type="Gene3D" id="1.25.40.1040">
    <property type="match status" value="2"/>
</dbReference>
<keyword evidence="2" id="KW-0813">Transport</keyword>
<dbReference type="PANTHER" id="PTHR10778">
    <property type="entry name" value="SOLUTE CARRIER FAMILY 35 MEMBER B"/>
    <property type="match status" value="1"/>
</dbReference>
<organism evidence="8 9">
    <name type="scientific">Durusdinium trenchii</name>
    <dbReference type="NCBI Taxonomy" id="1381693"/>
    <lineage>
        <taxon>Eukaryota</taxon>
        <taxon>Sar</taxon>
        <taxon>Alveolata</taxon>
        <taxon>Dinophyceae</taxon>
        <taxon>Suessiales</taxon>
        <taxon>Symbiodiniaceae</taxon>
        <taxon>Durusdinium</taxon>
    </lineage>
</organism>
<feature type="transmembrane region" description="Helical" evidence="7">
    <location>
        <begin position="495"/>
        <end position="513"/>
    </location>
</feature>
<dbReference type="SUPFAM" id="SSF48452">
    <property type="entry name" value="TPR-like"/>
    <property type="match status" value="1"/>
</dbReference>
<keyword evidence="3 7" id="KW-0812">Transmembrane</keyword>
<feature type="compositionally biased region" description="Acidic residues" evidence="6">
    <location>
        <begin position="693"/>
        <end position="705"/>
    </location>
</feature>
<feature type="transmembrane region" description="Helical" evidence="7">
    <location>
        <begin position="372"/>
        <end position="391"/>
    </location>
</feature>
<accession>A0ABP0KGC4</accession>
<reference evidence="8 9" key="1">
    <citation type="submission" date="2024-02" db="EMBL/GenBank/DDBJ databases">
        <authorList>
            <person name="Chen Y."/>
            <person name="Shah S."/>
            <person name="Dougan E. K."/>
            <person name="Thang M."/>
            <person name="Chan C."/>
        </authorList>
    </citation>
    <scope>NUCLEOTIDE SEQUENCE [LARGE SCALE GENOMIC DNA]</scope>
</reference>
<proteinExistence type="predicted"/>
<evidence type="ECO:0000256" key="1">
    <source>
        <dbReference type="ARBA" id="ARBA00004141"/>
    </source>
</evidence>
<feature type="transmembrane region" description="Helical" evidence="7">
    <location>
        <begin position="596"/>
        <end position="614"/>
    </location>
</feature>
<dbReference type="InterPro" id="IPR021183">
    <property type="entry name" value="NatA_aux_su"/>
</dbReference>
<keyword evidence="4 7" id="KW-1133">Transmembrane helix</keyword>
<feature type="compositionally biased region" description="Basic and acidic residues" evidence="6">
    <location>
        <begin position="682"/>
        <end position="692"/>
    </location>
</feature>
<feature type="region of interest" description="Disordered" evidence="6">
    <location>
        <begin position="682"/>
        <end position="708"/>
    </location>
</feature>
<dbReference type="Pfam" id="PF12569">
    <property type="entry name" value="NatA_aux_su"/>
    <property type="match status" value="2"/>
</dbReference>
<dbReference type="InterPro" id="IPR011990">
    <property type="entry name" value="TPR-like_helical_dom_sf"/>
</dbReference>
<evidence type="ECO:0000313" key="8">
    <source>
        <dbReference type="EMBL" id="CAK9025014.1"/>
    </source>
</evidence>
<evidence type="ECO:0000256" key="7">
    <source>
        <dbReference type="SAM" id="Phobius"/>
    </source>
</evidence>